<feature type="chain" id="PRO_5036400364" description="Root cap" evidence="1">
    <location>
        <begin position="28"/>
        <end position="881"/>
    </location>
</feature>
<proteinExistence type="predicted"/>
<dbReference type="Pfam" id="PF06830">
    <property type="entry name" value="Root_cap"/>
    <property type="match status" value="3"/>
</dbReference>
<keyword evidence="5" id="KW-1185">Reference proteome</keyword>
<evidence type="ECO:0008006" key="6">
    <source>
        <dbReference type="Google" id="ProtNLM"/>
    </source>
</evidence>
<reference evidence="4 5" key="1">
    <citation type="journal article" date="2020" name="bioRxiv">
        <title>Sequence and annotation of 42 cannabis genomes reveals extensive copy number variation in cannabinoid synthesis and pathogen resistance genes.</title>
        <authorList>
            <person name="Mckernan K.J."/>
            <person name="Helbert Y."/>
            <person name="Kane L.T."/>
            <person name="Ebling H."/>
            <person name="Zhang L."/>
            <person name="Liu B."/>
            <person name="Eaton Z."/>
            <person name="Mclaughlin S."/>
            <person name="Kingan S."/>
            <person name="Baybayan P."/>
            <person name="Concepcion G."/>
            <person name="Jordan M."/>
            <person name="Riva A."/>
            <person name="Barbazuk W."/>
            <person name="Harkins T."/>
        </authorList>
    </citation>
    <scope>NUCLEOTIDE SEQUENCE [LARGE SCALE GENOMIC DNA]</scope>
    <source>
        <strain evidence="4 5">cv. Jamaican Lion 4</strain>
        <strain evidence="3">Father</strain>
        <strain evidence="2">Mother</strain>
        <tissue evidence="2">Leaf</tissue>
    </source>
</reference>
<dbReference type="AlphaFoldDB" id="A0A7J6EDB6"/>
<evidence type="ECO:0000313" key="4">
    <source>
        <dbReference type="Proteomes" id="UP000525078"/>
    </source>
</evidence>
<dbReference type="PANTHER" id="PTHR31656">
    <property type="entry name" value="ROOT CAP DOMAIN-CONTAINING PROTEIN"/>
    <property type="match status" value="1"/>
</dbReference>
<evidence type="ECO:0000313" key="3">
    <source>
        <dbReference type="EMBL" id="KAF4392328.1"/>
    </source>
</evidence>
<gene>
    <name evidence="2" type="ORF">F8388_013300</name>
    <name evidence="3" type="ORF">G4B88_005287</name>
</gene>
<dbReference type="Proteomes" id="UP000525078">
    <property type="component" value="Unassembled WGS sequence"/>
</dbReference>
<sequence>MGDLTKSCVLMVCFLIVLISMELGVEGQGQGGGYKKEKRPVDWAATTNYDVLTPLASGRERAFCKARGKCTSKTLTCPAQCPERKPKKNKKNKGCYIDCSSKCEVTCKFRRPNCNGYGSLCYDPRFVGGDGVMFYFHGAKGGNFAIVSDENLQINAHFIGTRPQGRTRDFTWVQALSVMFDTHTLVIGAKRVPLWRDDVDALTVSWDGESIQIPTDGEAEWRTDSSLTKRQVVLERTDDYNSVRVTVTGLVQMDIRVKPIGKEENRVHNYQIPEGDSFAHLETQFKFLDLSDSVEGILGKTYRPGYVSPVKIGVPMPMMGGEDKYQTTSLYSTLCETQPIKSPPGYAASTHYDVLTPLGSGRERALCQARGKCNKKTLTCPEECPTRKPKNNKKKKGCYVDCSSKCEVTCKFRRPNCNGYGSLCYDPRFVGGDGVMFYFHGAKDGNFAIVSDENLHINAHFIGTRPQGRTRDFTWVQALSVMFDTHTLVIGAKRVSQWNDGVDALTVSWDGESIQIPTNGEAEWRADSSLSKRQVVLERTDDYNSVRVTVAGLVQMDIKVKPIGKEENKIHNYQIPKGDSFAHLETQFKFLDLSDSVEGVLGKTYRPGYVSPVKIGVPMPMMGGEDKYKTTSLYSPLFRRPNCNGYGSLCYDPRFVGGDGVMFYFHGAKGGNFAIVSDENLQINAHFIGTRPQGRTRDFTWVQALSVMFDTHTLVIGAKRVAQWNDNIDALTVSWDGESIQIPTEGEAEWRADSSLTKRQVVLERTDDYNSVRVTVAGLVQMDIKVKPIGKKENIVHNYQIPNGDSFAHLETQFKFFNLSDSVEGVLGQTYRPGYVSPVKVGVPMPMMGGEDKYQTTSLYSPLCKFCRFQRPSMFEEVAKF</sequence>
<dbReference type="Proteomes" id="UP000583929">
    <property type="component" value="Unassembled WGS sequence"/>
</dbReference>
<protein>
    <recommendedName>
        <fullName evidence="6">Root cap</fullName>
    </recommendedName>
</protein>
<name>A0A7J6EDB6_CANSA</name>
<organism evidence="2 4">
    <name type="scientific">Cannabis sativa</name>
    <name type="common">Hemp</name>
    <name type="synonym">Marijuana</name>
    <dbReference type="NCBI Taxonomy" id="3483"/>
    <lineage>
        <taxon>Eukaryota</taxon>
        <taxon>Viridiplantae</taxon>
        <taxon>Streptophyta</taxon>
        <taxon>Embryophyta</taxon>
        <taxon>Tracheophyta</taxon>
        <taxon>Spermatophyta</taxon>
        <taxon>Magnoliopsida</taxon>
        <taxon>eudicotyledons</taxon>
        <taxon>Gunneridae</taxon>
        <taxon>Pentapetalae</taxon>
        <taxon>rosids</taxon>
        <taxon>fabids</taxon>
        <taxon>Rosales</taxon>
        <taxon>Cannabaceae</taxon>
        <taxon>Cannabis</taxon>
    </lineage>
</organism>
<accession>A0A7J6EDB6</accession>
<dbReference type="InterPro" id="IPR009646">
    <property type="entry name" value="Root_cap"/>
</dbReference>
<comment type="caution">
    <text evidence="2">The sequence shown here is derived from an EMBL/GenBank/DDBJ whole genome shotgun (WGS) entry which is preliminary data.</text>
</comment>
<evidence type="ECO:0000313" key="2">
    <source>
        <dbReference type="EMBL" id="KAF4356435.1"/>
    </source>
</evidence>
<evidence type="ECO:0000313" key="5">
    <source>
        <dbReference type="Proteomes" id="UP000583929"/>
    </source>
</evidence>
<evidence type="ECO:0000256" key="1">
    <source>
        <dbReference type="SAM" id="SignalP"/>
    </source>
</evidence>
<keyword evidence="1" id="KW-0732">Signal</keyword>
<dbReference type="EMBL" id="JAATIP010000253">
    <property type="protein sequence ID" value="KAF4356435.1"/>
    <property type="molecule type" value="Genomic_DNA"/>
</dbReference>
<feature type="signal peptide" evidence="1">
    <location>
        <begin position="1"/>
        <end position="27"/>
    </location>
</feature>
<dbReference type="EMBL" id="JAATIQ010000053">
    <property type="protein sequence ID" value="KAF4392328.1"/>
    <property type="molecule type" value="Genomic_DNA"/>
</dbReference>